<organism evidence="1 2">
    <name type="scientific">Dufourea novaeangliae</name>
    <name type="common">Sweat bee</name>
    <dbReference type="NCBI Taxonomy" id="178035"/>
    <lineage>
        <taxon>Eukaryota</taxon>
        <taxon>Metazoa</taxon>
        <taxon>Ecdysozoa</taxon>
        <taxon>Arthropoda</taxon>
        <taxon>Hexapoda</taxon>
        <taxon>Insecta</taxon>
        <taxon>Pterygota</taxon>
        <taxon>Neoptera</taxon>
        <taxon>Endopterygota</taxon>
        <taxon>Hymenoptera</taxon>
        <taxon>Apocrita</taxon>
        <taxon>Aculeata</taxon>
        <taxon>Apoidea</taxon>
        <taxon>Anthophila</taxon>
        <taxon>Halictidae</taxon>
        <taxon>Rophitinae</taxon>
        <taxon>Dufourea</taxon>
    </lineage>
</organism>
<dbReference type="EMBL" id="KQ434815">
    <property type="protein sequence ID" value="KZC06849.1"/>
    <property type="molecule type" value="Genomic_DNA"/>
</dbReference>
<evidence type="ECO:0000313" key="2">
    <source>
        <dbReference type="Proteomes" id="UP000076502"/>
    </source>
</evidence>
<evidence type="ECO:0000313" key="1">
    <source>
        <dbReference type="EMBL" id="KZC06849.1"/>
    </source>
</evidence>
<gene>
    <name evidence="1" type="ORF">WN55_07961</name>
</gene>
<protein>
    <submittedName>
        <fullName evidence="1">Uncharacterized protein</fullName>
    </submittedName>
</protein>
<keyword evidence="2" id="KW-1185">Reference proteome</keyword>
<dbReference type="AlphaFoldDB" id="A0A154P4H1"/>
<proteinExistence type="predicted"/>
<accession>A0A154P4H1</accession>
<sequence length="56" mass="6933">MNRIEFCRWAKHQLQNNELFRNTVLFTDRMSSLLEEMPLFTRETMWYQHDGYPAVH</sequence>
<name>A0A154P4H1_DUFNO</name>
<reference evidence="1 2" key="1">
    <citation type="submission" date="2015-07" db="EMBL/GenBank/DDBJ databases">
        <title>The genome of Dufourea novaeangliae.</title>
        <authorList>
            <person name="Pan H."/>
            <person name="Kapheim K."/>
        </authorList>
    </citation>
    <scope>NUCLEOTIDE SEQUENCE [LARGE SCALE GENOMIC DNA]</scope>
    <source>
        <strain evidence="1">0120121106</strain>
        <tissue evidence="1">Whole body</tissue>
    </source>
</reference>
<dbReference type="Proteomes" id="UP000076502">
    <property type="component" value="Unassembled WGS sequence"/>
</dbReference>